<reference evidence="4" key="1">
    <citation type="submission" date="2021-07" db="EMBL/GenBank/DDBJ databases">
        <title>Candidatus Kaistella beijingensis sp. nov. isolated from a municipal wastewater treatment plant is involved in sludge foaming.</title>
        <authorList>
            <person name="Song Y."/>
            <person name="Liu S.-J."/>
        </authorList>
    </citation>
    <scope>NUCLEOTIDE SEQUENCE</scope>
    <source>
        <strain evidence="4">DSM 43998</strain>
    </source>
</reference>
<organism evidence="4 5">
    <name type="scientific">Skermania pinensis</name>
    <dbReference type="NCBI Taxonomy" id="39122"/>
    <lineage>
        <taxon>Bacteria</taxon>
        <taxon>Bacillati</taxon>
        <taxon>Actinomycetota</taxon>
        <taxon>Actinomycetes</taxon>
        <taxon>Mycobacteriales</taxon>
        <taxon>Gordoniaceae</taxon>
        <taxon>Skermania</taxon>
    </lineage>
</organism>
<keyword evidence="5" id="KW-1185">Reference proteome</keyword>
<evidence type="ECO:0000313" key="5">
    <source>
        <dbReference type="Proteomes" id="UP000887023"/>
    </source>
</evidence>
<evidence type="ECO:0000256" key="2">
    <source>
        <dbReference type="PROSITE-ProRule" id="PRU00335"/>
    </source>
</evidence>
<dbReference type="InterPro" id="IPR009057">
    <property type="entry name" value="Homeodomain-like_sf"/>
</dbReference>
<gene>
    <name evidence="4" type="ORF">KV203_13920</name>
</gene>
<dbReference type="PROSITE" id="PS50977">
    <property type="entry name" value="HTH_TETR_2"/>
    <property type="match status" value="1"/>
</dbReference>
<evidence type="ECO:0000256" key="1">
    <source>
        <dbReference type="ARBA" id="ARBA00023125"/>
    </source>
</evidence>
<dbReference type="Gene3D" id="1.10.357.10">
    <property type="entry name" value="Tetracycline Repressor, domain 2"/>
    <property type="match status" value="1"/>
</dbReference>
<evidence type="ECO:0000313" key="4">
    <source>
        <dbReference type="EMBL" id="QXQ12999.1"/>
    </source>
</evidence>
<feature type="domain" description="HTH tetR-type" evidence="3">
    <location>
        <begin position="15"/>
        <end position="75"/>
    </location>
</feature>
<dbReference type="Pfam" id="PF00440">
    <property type="entry name" value="TetR_N"/>
    <property type="match status" value="1"/>
</dbReference>
<dbReference type="EMBL" id="CP079105">
    <property type="protein sequence ID" value="QXQ12999.1"/>
    <property type="molecule type" value="Genomic_DNA"/>
</dbReference>
<sequence length="219" mass="24550">MSTRAPRRTQHERRVATRARILDCAVACLLERGYAATTISEVQERAGLARGTVQHHFPSKQDLVVDATAHVVEARLARFEHEARLVPPDRRPFEAFVDLAWRDLNSPAFFAALELWVAARTDTQLRDRLVAEERRLFERMRSVYASVLGDPYATDPRTPTVVEFTIDVLTGLSMTTMLTGNLGEREAALRRWTYAVALMYGEIAPDDLLAGPRISTSAG</sequence>
<dbReference type="RefSeq" id="WP_066470311.1">
    <property type="nucleotide sequence ID" value="NZ_CBCRUZ010000002.1"/>
</dbReference>
<evidence type="ECO:0000259" key="3">
    <source>
        <dbReference type="PROSITE" id="PS50977"/>
    </source>
</evidence>
<dbReference type="InterPro" id="IPR050109">
    <property type="entry name" value="HTH-type_TetR-like_transc_reg"/>
</dbReference>
<dbReference type="SUPFAM" id="SSF46689">
    <property type="entry name" value="Homeodomain-like"/>
    <property type="match status" value="1"/>
</dbReference>
<keyword evidence="1 2" id="KW-0238">DNA-binding</keyword>
<feature type="DNA-binding region" description="H-T-H motif" evidence="2">
    <location>
        <begin position="38"/>
        <end position="57"/>
    </location>
</feature>
<proteinExistence type="predicted"/>
<dbReference type="PANTHER" id="PTHR30055">
    <property type="entry name" value="HTH-TYPE TRANSCRIPTIONAL REGULATOR RUTR"/>
    <property type="match status" value="1"/>
</dbReference>
<name>A0ABX8S573_9ACTN</name>
<dbReference type="PANTHER" id="PTHR30055:SF226">
    <property type="entry name" value="HTH-TYPE TRANSCRIPTIONAL REGULATOR PKSA"/>
    <property type="match status" value="1"/>
</dbReference>
<dbReference type="InterPro" id="IPR001647">
    <property type="entry name" value="HTH_TetR"/>
</dbReference>
<accession>A0ABX8S573</accession>
<dbReference type="PRINTS" id="PR00455">
    <property type="entry name" value="HTHTETR"/>
</dbReference>
<protein>
    <submittedName>
        <fullName evidence="4">TetR/AcrR family transcriptional regulator</fullName>
    </submittedName>
</protein>
<dbReference type="Proteomes" id="UP000887023">
    <property type="component" value="Chromosome"/>
</dbReference>